<name>A0A0R2NUG0_9LACO</name>
<gene>
    <name evidence="4" type="ORF">DY78_GL000616</name>
</gene>
<evidence type="ECO:0000256" key="2">
    <source>
        <dbReference type="SAM" id="Phobius"/>
    </source>
</evidence>
<feature type="transmembrane region" description="Helical" evidence="2">
    <location>
        <begin position="91"/>
        <end position="110"/>
    </location>
</feature>
<dbReference type="GO" id="GO:0080120">
    <property type="term" value="P:CAAX-box protein maturation"/>
    <property type="evidence" value="ECO:0007669"/>
    <property type="project" value="UniProtKB-ARBA"/>
</dbReference>
<reference evidence="4 5" key="1">
    <citation type="journal article" date="2015" name="Genome Announc.">
        <title>Expanding the biotechnology potential of lactobacilli through comparative genomics of 213 strains and associated genera.</title>
        <authorList>
            <person name="Sun Z."/>
            <person name="Harris H.M."/>
            <person name="McCann A."/>
            <person name="Guo C."/>
            <person name="Argimon S."/>
            <person name="Zhang W."/>
            <person name="Yang X."/>
            <person name="Jeffery I.B."/>
            <person name="Cooney J.C."/>
            <person name="Kagawa T.F."/>
            <person name="Liu W."/>
            <person name="Song Y."/>
            <person name="Salvetti E."/>
            <person name="Wrobel A."/>
            <person name="Rasinkangas P."/>
            <person name="Parkhill J."/>
            <person name="Rea M.C."/>
            <person name="O'Sullivan O."/>
            <person name="Ritari J."/>
            <person name="Douillard F.P."/>
            <person name="Paul Ross R."/>
            <person name="Yang R."/>
            <person name="Briner A.E."/>
            <person name="Felis G.E."/>
            <person name="de Vos W.M."/>
            <person name="Barrangou R."/>
            <person name="Klaenhammer T.R."/>
            <person name="Caufield P.W."/>
            <person name="Cui Y."/>
            <person name="Zhang H."/>
            <person name="O'Toole P.W."/>
        </authorList>
    </citation>
    <scope>NUCLEOTIDE SEQUENCE [LARGE SCALE GENOMIC DNA]</scope>
    <source>
        <strain evidence="4 5">DSM 21115</strain>
    </source>
</reference>
<comment type="similarity">
    <text evidence="1">Belongs to the UPF0177 family.</text>
</comment>
<evidence type="ECO:0000313" key="5">
    <source>
        <dbReference type="Proteomes" id="UP000050920"/>
    </source>
</evidence>
<proteinExistence type="inferred from homology"/>
<feature type="transmembrane region" description="Helical" evidence="2">
    <location>
        <begin position="215"/>
        <end position="233"/>
    </location>
</feature>
<feature type="domain" description="CAAX prenyl protease 2/Lysostaphin resistance protein A-like" evidence="3">
    <location>
        <begin position="131"/>
        <end position="226"/>
    </location>
</feature>
<dbReference type="EMBL" id="AYGX02000009">
    <property type="protein sequence ID" value="KRO29382.1"/>
    <property type="molecule type" value="Genomic_DNA"/>
</dbReference>
<dbReference type="InterPro" id="IPR003675">
    <property type="entry name" value="Rce1/LyrA-like_dom"/>
</dbReference>
<keyword evidence="2" id="KW-0812">Transmembrane</keyword>
<comment type="caution">
    <text evidence="4">The sequence shown here is derived from an EMBL/GenBank/DDBJ whole genome shotgun (WGS) entry which is preliminary data.</text>
</comment>
<accession>A0A0R2NUG0</accession>
<evidence type="ECO:0000256" key="1">
    <source>
        <dbReference type="ARBA" id="ARBA00009067"/>
    </source>
</evidence>
<feature type="transmembrane region" description="Helical" evidence="2">
    <location>
        <begin position="192"/>
        <end position="208"/>
    </location>
</feature>
<evidence type="ECO:0000313" key="4">
    <source>
        <dbReference type="EMBL" id="KRO29382.1"/>
    </source>
</evidence>
<keyword evidence="5" id="KW-1185">Reference proteome</keyword>
<dbReference type="InterPro" id="IPR052710">
    <property type="entry name" value="CAAX_protease"/>
</dbReference>
<organism evidence="4 5">
    <name type="scientific">Lactiplantibacillus fabifermentans DSM 21115</name>
    <dbReference type="NCBI Taxonomy" id="1413187"/>
    <lineage>
        <taxon>Bacteria</taxon>
        <taxon>Bacillati</taxon>
        <taxon>Bacillota</taxon>
        <taxon>Bacilli</taxon>
        <taxon>Lactobacillales</taxon>
        <taxon>Lactobacillaceae</taxon>
        <taxon>Lactiplantibacillus</taxon>
    </lineage>
</organism>
<dbReference type="PANTHER" id="PTHR36435">
    <property type="entry name" value="SLR1288 PROTEIN"/>
    <property type="match status" value="1"/>
</dbReference>
<keyword evidence="2" id="KW-0472">Membrane</keyword>
<dbReference type="Pfam" id="PF02517">
    <property type="entry name" value="Rce1-like"/>
    <property type="match status" value="1"/>
</dbReference>
<protein>
    <recommendedName>
        <fullName evidence="3">CAAX prenyl protease 2/Lysostaphin resistance protein A-like domain-containing protein</fullName>
    </recommendedName>
</protein>
<evidence type="ECO:0000259" key="3">
    <source>
        <dbReference type="Pfam" id="PF02517"/>
    </source>
</evidence>
<keyword evidence="2" id="KW-1133">Transmembrane helix</keyword>
<dbReference type="Proteomes" id="UP000050920">
    <property type="component" value="Unassembled WGS sequence"/>
</dbReference>
<dbReference type="GO" id="GO:0004175">
    <property type="term" value="F:endopeptidase activity"/>
    <property type="evidence" value="ECO:0007669"/>
    <property type="project" value="UniProtKB-ARBA"/>
</dbReference>
<feature type="transmembrane region" description="Helical" evidence="2">
    <location>
        <begin position="12"/>
        <end position="36"/>
    </location>
</feature>
<dbReference type="PANTHER" id="PTHR36435:SF1">
    <property type="entry name" value="CAAX AMINO TERMINAL PROTEASE FAMILY PROTEIN"/>
    <property type="match status" value="1"/>
</dbReference>
<feature type="transmembrane region" description="Helical" evidence="2">
    <location>
        <begin position="130"/>
        <end position="146"/>
    </location>
</feature>
<sequence length="235" mass="26513">MSGFKMKNVFHLLGRCALATLVTFFLGILLSLPVYWVRSISGVGGLNLMAFFIAYLLLILILGLINFQLAKERGSLPEFWRVKWVKQKGRLVFMLIVLMLLLVLIHHFGLKEASTVSTREGAINSFFGEYPILAIIGMCLLGPICEELNYRSVFYGFMPADYLMSKMMIIIAVVINSLVFSAVHVPSNFEQALYYFVGSSIFSMGYFISKGDYRVSIAVHSFANTFMFVTGIWTM</sequence>
<feature type="transmembrane region" description="Helical" evidence="2">
    <location>
        <begin position="48"/>
        <end position="70"/>
    </location>
</feature>
<dbReference type="AlphaFoldDB" id="A0A0R2NUG0"/>